<gene>
    <name evidence="2" type="ORF">OKIOD_LOCUS7889</name>
</gene>
<feature type="region of interest" description="Disordered" evidence="1">
    <location>
        <begin position="27"/>
        <end position="68"/>
    </location>
</feature>
<evidence type="ECO:0000313" key="3">
    <source>
        <dbReference type="Proteomes" id="UP001158576"/>
    </source>
</evidence>
<protein>
    <submittedName>
        <fullName evidence="2">Oidioi.mRNA.OKI2018_I69.XSR.g16331.t1.cds</fullName>
    </submittedName>
</protein>
<evidence type="ECO:0000256" key="1">
    <source>
        <dbReference type="SAM" id="MobiDB-lite"/>
    </source>
</evidence>
<evidence type="ECO:0000313" key="2">
    <source>
        <dbReference type="EMBL" id="CAG5099192.1"/>
    </source>
</evidence>
<proteinExistence type="predicted"/>
<keyword evidence="3" id="KW-1185">Reference proteome</keyword>
<accession>A0ABN7SN30</accession>
<name>A0ABN7SN30_OIKDI</name>
<dbReference type="EMBL" id="OU015569">
    <property type="protein sequence ID" value="CAG5099192.1"/>
    <property type="molecule type" value="Genomic_DNA"/>
</dbReference>
<dbReference type="Proteomes" id="UP001158576">
    <property type="component" value="Chromosome XSR"/>
</dbReference>
<feature type="compositionally biased region" description="Polar residues" evidence="1">
    <location>
        <begin position="59"/>
        <end position="68"/>
    </location>
</feature>
<organism evidence="2 3">
    <name type="scientific">Oikopleura dioica</name>
    <name type="common">Tunicate</name>
    <dbReference type="NCBI Taxonomy" id="34765"/>
    <lineage>
        <taxon>Eukaryota</taxon>
        <taxon>Metazoa</taxon>
        <taxon>Chordata</taxon>
        <taxon>Tunicata</taxon>
        <taxon>Appendicularia</taxon>
        <taxon>Copelata</taxon>
        <taxon>Oikopleuridae</taxon>
        <taxon>Oikopleura</taxon>
    </lineage>
</organism>
<reference evidence="2 3" key="1">
    <citation type="submission" date="2021-04" db="EMBL/GenBank/DDBJ databases">
        <authorList>
            <person name="Bliznina A."/>
        </authorList>
    </citation>
    <scope>NUCLEOTIDE SEQUENCE [LARGE SCALE GENOMIC DNA]</scope>
</reference>
<sequence length="68" mass="7832">MRMVRKSAKEESGYRSAINFILLRTEEDKEEDSSRNRSRRCRNVPGSSGTEIMREDQSQDVSTASCCR</sequence>